<gene>
    <name evidence="2" type="ORF">CPB83DRAFT_409310</name>
</gene>
<feature type="coiled-coil region" evidence="1">
    <location>
        <begin position="1"/>
        <end position="28"/>
    </location>
</feature>
<name>A0A9P6JVD8_9AGAR</name>
<dbReference type="AlphaFoldDB" id="A0A9P6JVD8"/>
<dbReference type="EMBL" id="MU157827">
    <property type="protein sequence ID" value="KAF9533794.1"/>
    <property type="molecule type" value="Genomic_DNA"/>
</dbReference>
<reference evidence="2" key="1">
    <citation type="submission" date="2020-11" db="EMBL/GenBank/DDBJ databases">
        <authorList>
            <consortium name="DOE Joint Genome Institute"/>
            <person name="Ahrendt S."/>
            <person name="Riley R."/>
            <person name="Andreopoulos W."/>
            <person name="Labutti K."/>
            <person name="Pangilinan J."/>
            <person name="Ruiz-Duenas F.J."/>
            <person name="Barrasa J.M."/>
            <person name="Sanchez-Garcia M."/>
            <person name="Camarero S."/>
            <person name="Miyauchi S."/>
            <person name="Serrano A."/>
            <person name="Linde D."/>
            <person name="Babiker R."/>
            <person name="Drula E."/>
            <person name="Ayuso-Fernandez I."/>
            <person name="Pacheco R."/>
            <person name="Padilla G."/>
            <person name="Ferreira P."/>
            <person name="Barriuso J."/>
            <person name="Kellner H."/>
            <person name="Castanera R."/>
            <person name="Alfaro M."/>
            <person name="Ramirez L."/>
            <person name="Pisabarro A.G."/>
            <person name="Kuo A."/>
            <person name="Tritt A."/>
            <person name="Lipzen A."/>
            <person name="He G."/>
            <person name="Yan M."/>
            <person name="Ng V."/>
            <person name="Cullen D."/>
            <person name="Martin F."/>
            <person name="Rosso M.-N."/>
            <person name="Henrissat B."/>
            <person name="Hibbett D."/>
            <person name="Martinez A.T."/>
            <person name="Grigoriev I.V."/>
        </authorList>
    </citation>
    <scope>NUCLEOTIDE SEQUENCE</scope>
    <source>
        <strain evidence="2">CBS 506.95</strain>
    </source>
</reference>
<keyword evidence="3" id="KW-1185">Reference proteome</keyword>
<keyword evidence="1" id="KW-0175">Coiled coil</keyword>
<proteinExistence type="predicted"/>
<dbReference type="SUPFAM" id="SSF103657">
    <property type="entry name" value="BAR/IMD domain-like"/>
    <property type="match status" value="1"/>
</dbReference>
<comment type="caution">
    <text evidence="2">The sequence shown here is derived from an EMBL/GenBank/DDBJ whole genome shotgun (WGS) entry which is preliminary data.</text>
</comment>
<protein>
    <submittedName>
        <fullName evidence="2">Uncharacterized protein</fullName>
    </submittedName>
</protein>
<evidence type="ECO:0000313" key="2">
    <source>
        <dbReference type="EMBL" id="KAF9533794.1"/>
    </source>
</evidence>
<organism evidence="2 3">
    <name type="scientific">Crepidotus variabilis</name>
    <dbReference type="NCBI Taxonomy" id="179855"/>
    <lineage>
        <taxon>Eukaryota</taxon>
        <taxon>Fungi</taxon>
        <taxon>Dikarya</taxon>
        <taxon>Basidiomycota</taxon>
        <taxon>Agaricomycotina</taxon>
        <taxon>Agaricomycetes</taxon>
        <taxon>Agaricomycetidae</taxon>
        <taxon>Agaricales</taxon>
        <taxon>Agaricineae</taxon>
        <taxon>Crepidotaceae</taxon>
        <taxon>Crepidotus</taxon>
    </lineage>
</organism>
<evidence type="ECO:0000313" key="3">
    <source>
        <dbReference type="Proteomes" id="UP000807306"/>
    </source>
</evidence>
<accession>A0A9P6JVD8</accession>
<sequence>MEADQNHQKELEARVEALQEALTKEITRVEKMKMITDAWRQEVVSVQSKLDEALQQTAYQTAEIERLTVKYSKLEHSMSMNSNQWIIPTIQASSGHKASASPTITEELDFLAKCEAKLPQQLSDISSTVPAIGQSTFSSSTVPNPVNISQTGHSLPLTYEIVPD</sequence>
<evidence type="ECO:0000256" key="1">
    <source>
        <dbReference type="SAM" id="Coils"/>
    </source>
</evidence>
<dbReference type="InterPro" id="IPR027267">
    <property type="entry name" value="AH/BAR_dom_sf"/>
</dbReference>
<dbReference type="Proteomes" id="UP000807306">
    <property type="component" value="Unassembled WGS sequence"/>
</dbReference>